<dbReference type="AlphaFoldDB" id="A0A0F4XR54"/>
<dbReference type="Proteomes" id="UP000033662">
    <property type="component" value="Unassembled WGS sequence"/>
</dbReference>
<protein>
    <submittedName>
        <fullName evidence="4">Amino acid dehydrogenase</fullName>
    </submittedName>
</protein>
<dbReference type="PATRIC" id="fig|132476.4.peg.5818"/>
<dbReference type="Gene3D" id="3.30.9.10">
    <property type="entry name" value="D-Amino Acid Oxidase, subunit A, domain 2"/>
    <property type="match status" value="1"/>
</dbReference>
<evidence type="ECO:0000256" key="1">
    <source>
        <dbReference type="ARBA" id="ARBA00009410"/>
    </source>
</evidence>
<accession>A0A0F4XR54</accession>
<feature type="domain" description="FAD dependent oxidoreductase" evidence="3">
    <location>
        <begin position="3"/>
        <end position="403"/>
    </location>
</feature>
<dbReference type="PRINTS" id="PR00420">
    <property type="entry name" value="RNGMNOXGNASE"/>
</dbReference>
<evidence type="ECO:0000313" key="4">
    <source>
        <dbReference type="EMBL" id="KKA08372.1"/>
    </source>
</evidence>
<organism evidence="4 5">
    <name type="scientific">Pseudomonas kilonensis</name>
    <dbReference type="NCBI Taxonomy" id="132476"/>
    <lineage>
        <taxon>Bacteria</taxon>
        <taxon>Pseudomonadati</taxon>
        <taxon>Pseudomonadota</taxon>
        <taxon>Gammaproteobacteria</taxon>
        <taxon>Pseudomonadales</taxon>
        <taxon>Pseudomonadaceae</taxon>
        <taxon>Pseudomonas</taxon>
    </lineage>
</organism>
<dbReference type="SUPFAM" id="SSF51905">
    <property type="entry name" value="FAD/NAD(P)-binding domain"/>
    <property type="match status" value="1"/>
</dbReference>
<dbReference type="EMBL" id="JZXC01000006">
    <property type="protein sequence ID" value="KKA08372.1"/>
    <property type="molecule type" value="Genomic_DNA"/>
</dbReference>
<dbReference type="GO" id="GO:0008718">
    <property type="term" value="F:D-amino-acid dehydrogenase activity"/>
    <property type="evidence" value="ECO:0007669"/>
    <property type="project" value="TreeGrafter"/>
</dbReference>
<comment type="caution">
    <text evidence="4">The sequence shown here is derived from an EMBL/GenBank/DDBJ whole genome shotgun (WGS) entry which is preliminary data.</text>
</comment>
<evidence type="ECO:0000259" key="3">
    <source>
        <dbReference type="Pfam" id="PF01266"/>
    </source>
</evidence>
<dbReference type="Gene3D" id="3.50.50.60">
    <property type="entry name" value="FAD/NAD(P)-binding domain"/>
    <property type="match status" value="2"/>
</dbReference>
<dbReference type="SUPFAM" id="SSF54373">
    <property type="entry name" value="FAD-linked reductases, C-terminal domain"/>
    <property type="match status" value="1"/>
</dbReference>
<keyword evidence="2" id="KW-0560">Oxidoreductase</keyword>
<dbReference type="OrthoDB" id="18526at2"/>
<sequence>MEICVVGAGIVGLSSAWFLHKAGHNVTVIDRAGEAGMGASAANGAQLSYSYVQPLADPSLLPGIPKMLLARNGPLKFSPQWSMEQWRWCVEFLAACRTSISRQTTVELLELAHESRLALDAFISQEKVQCDFARTGKLVLYPDAESLRKAGEQVQFQAAQGARQQKIVSPAEALAIEPALEGYKKAFHGAVHTDSECAVDGRKLCQELARLLSKKGVRFLFDSEVAAFRRERGRITALEIHHAIEGPSLLGAQAVVLAAGAYSAGLLSAFGVRMPVYPLKGYSITLPITDSMNAPTVSVTDMRRKTVFARIGDRLRVAGMVELCGLDASIPVKRIEQLKASTQALFGLGWNADDCQPWTGWRPATPTGRPILAVSGCENLYVNCGQGALGMTLAFGSAQRLVRLIGSAAP</sequence>
<dbReference type="GO" id="GO:0005886">
    <property type="term" value="C:plasma membrane"/>
    <property type="evidence" value="ECO:0007669"/>
    <property type="project" value="TreeGrafter"/>
</dbReference>
<proteinExistence type="inferred from homology"/>
<evidence type="ECO:0000313" key="5">
    <source>
        <dbReference type="Proteomes" id="UP000033662"/>
    </source>
</evidence>
<dbReference type="InterPro" id="IPR006076">
    <property type="entry name" value="FAD-dep_OxRdtase"/>
</dbReference>
<name>A0A0F4XR54_9PSED</name>
<gene>
    <name evidence="4" type="ORF">VP02_08960</name>
</gene>
<dbReference type="GO" id="GO:0005737">
    <property type="term" value="C:cytoplasm"/>
    <property type="evidence" value="ECO:0007669"/>
    <property type="project" value="TreeGrafter"/>
</dbReference>
<dbReference type="InterPro" id="IPR036188">
    <property type="entry name" value="FAD/NAD-bd_sf"/>
</dbReference>
<comment type="similarity">
    <text evidence="1">Belongs to the DadA oxidoreductase family.</text>
</comment>
<dbReference type="Pfam" id="PF01266">
    <property type="entry name" value="DAO"/>
    <property type="match status" value="1"/>
</dbReference>
<dbReference type="NCBIfam" id="NF001933">
    <property type="entry name" value="PRK00711.1"/>
    <property type="match status" value="1"/>
</dbReference>
<dbReference type="PANTHER" id="PTHR13847:SF280">
    <property type="entry name" value="D-AMINO ACID DEHYDROGENASE"/>
    <property type="match status" value="1"/>
</dbReference>
<reference evidence="4 5" key="1">
    <citation type="submission" date="2015-03" db="EMBL/GenBank/DDBJ databases">
        <title>Pseudomonas fluorescens 1855-344 Genome sequencing and assembly.</title>
        <authorList>
            <person name="Eng W.W.H."/>
            <person name="Gan H.M."/>
            <person name="Savka M.A."/>
        </authorList>
    </citation>
    <scope>NUCLEOTIDE SEQUENCE [LARGE SCALE GENOMIC DNA]</scope>
    <source>
        <strain evidence="4 5">1855-344</strain>
    </source>
</reference>
<dbReference type="PANTHER" id="PTHR13847">
    <property type="entry name" value="SARCOSINE DEHYDROGENASE-RELATED"/>
    <property type="match status" value="1"/>
</dbReference>
<evidence type="ECO:0000256" key="2">
    <source>
        <dbReference type="ARBA" id="ARBA00023002"/>
    </source>
</evidence>
<dbReference type="GO" id="GO:0055130">
    <property type="term" value="P:D-alanine catabolic process"/>
    <property type="evidence" value="ECO:0007669"/>
    <property type="project" value="TreeGrafter"/>
</dbReference>